<feature type="transmembrane region" description="Helical" evidence="1">
    <location>
        <begin position="164"/>
        <end position="184"/>
    </location>
</feature>
<proteinExistence type="predicted"/>
<keyword evidence="3" id="KW-1185">Reference proteome</keyword>
<sequence length="276" mass="30844">MWLLLLVVLAICIESGKAGVWVALAVGVTLLLTVMANGVGMIWPWPKREEWEDAAADPGWRYLVNARKVAEQWVLSRWGSRQKAHLAGWIGLFIAFLSAAAALIFWAEALFPESPYPEMAASWLLLVLLAVSVLLFGFLLWVGRVAKESRSAGTVIREDLHGEMVLLGQWRTFCGAVPLPYSFWRYARGLIPAFGWAYHHFFAGGHFLALTAVVGVAMAYFAYVMTDLSFDVLAALNGIEVCPCRSSFLARLVWEALFLSQRHKPFWARLVSWLGL</sequence>
<keyword evidence="1" id="KW-0472">Membrane</keyword>
<reference evidence="2" key="1">
    <citation type="journal article" date="2021" name="ISME J.">
        <title>Genomic evolution of the class Acidithiobacillia: deep-branching Proteobacteria living in extreme acidic conditions.</title>
        <authorList>
            <person name="Moya-Beltran A."/>
            <person name="Beard S."/>
            <person name="Rojas-Villalobos C."/>
            <person name="Issotta F."/>
            <person name="Gallardo Y."/>
            <person name="Ulloa R."/>
            <person name="Giaveno A."/>
            <person name="Degli Esposti M."/>
            <person name="Johnson D.B."/>
            <person name="Quatrini R."/>
        </authorList>
    </citation>
    <scope>NUCLEOTIDE SEQUENCE</scope>
    <source>
        <strain evidence="2">VAN18-1</strain>
    </source>
</reference>
<protein>
    <submittedName>
        <fullName evidence="2">Uncharacterized protein</fullName>
    </submittedName>
</protein>
<feature type="transmembrane region" description="Helical" evidence="1">
    <location>
        <begin position="196"/>
        <end position="223"/>
    </location>
</feature>
<dbReference type="EMBL" id="JAAXYO010000037">
    <property type="protein sequence ID" value="MBU2787235.1"/>
    <property type="molecule type" value="Genomic_DNA"/>
</dbReference>
<comment type="caution">
    <text evidence="2">The sequence shown here is derived from an EMBL/GenBank/DDBJ whole genome shotgun (WGS) entry which is preliminary data.</text>
</comment>
<gene>
    <name evidence="2" type="ORF">HFQ13_03240</name>
</gene>
<evidence type="ECO:0000313" key="3">
    <source>
        <dbReference type="Proteomes" id="UP001197378"/>
    </source>
</evidence>
<feature type="transmembrane region" description="Helical" evidence="1">
    <location>
        <begin position="86"/>
        <end position="107"/>
    </location>
</feature>
<evidence type="ECO:0000313" key="2">
    <source>
        <dbReference type="EMBL" id="MBU2787235.1"/>
    </source>
</evidence>
<name>A0AAE3CJC5_9PROT</name>
<evidence type="ECO:0000256" key="1">
    <source>
        <dbReference type="SAM" id="Phobius"/>
    </source>
</evidence>
<feature type="transmembrane region" description="Helical" evidence="1">
    <location>
        <begin position="28"/>
        <end position="45"/>
    </location>
</feature>
<organism evidence="2 3">
    <name type="scientific">Igneacidithiobacillus copahuensis</name>
    <dbReference type="NCBI Taxonomy" id="2724909"/>
    <lineage>
        <taxon>Bacteria</taxon>
        <taxon>Pseudomonadati</taxon>
        <taxon>Pseudomonadota</taxon>
        <taxon>Acidithiobacillia</taxon>
        <taxon>Acidithiobacillales</taxon>
        <taxon>Acidithiobacillaceae</taxon>
        <taxon>Igneacidithiobacillus</taxon>
    </lineage>
</organism>
<dbReference type="AlphaFoldDB" id="A0AAE3CJC5"/>
<feature type="transmembrane region" description="Helical" evidence="1">
    <location>
        <begin position="119"/>
        <end position="143"/>
    </location>
</feature>
<dbReference type="RefSeq" id="WP_215885376.1">
    <property type="nucleotide sequence ID" value="NZ_JAAXYO010000037.1"/>
</dbReference>
<keyword evidence="1" id="KW-0812">Transmembrane</keyword>
<keyword evidence="1" id="KW-1133">Transmembrane helix</keyword>
<accession>A0AAE3CJC5</accession>
<dbReference type="Proteomes" id="UP001197378">
    <property type="component" value="Unassembled WGS sequence"/>
</dbReference>